<dbReference type="AlphaFoldDB" id="G4A5F0"/>
<evidence type="ECO:0000313" key="1">
    <source>
        <dbReference type="EMBL" id="EGY35340.1"/>
    </source>
</evidence>
<comment type="caution">
    <text evidence="1">The sequence shown here is derived from an EMBL/GenBank/DDBJ whole genome shotgun (WGS) entry which is preliminary data.</text>
</comment>
<gene>
    <name evidence="1" type="ORF">SC1083_0035</name>
</gene>
<dbReference type="Proteomes" id="UP000005508">
    <property type="component" value="Unassembled WGS sequence"/>
</dbReference>
<evidence type="ECO:0000313" key="2">
    <source>
        <dbReference type="Proteomes" id="UP000005508"/>
    </source>
</evidence>
<organism evidence="1 2">
    <name type="scientific">Aggregatibacter actinomycetemcomitans serotype e str. SC1083</name>
    <dbReference type="NCBI Taxonomy" id="907488"/>
    <lineage>
        <taxon>Bacteria</taxon>
        <taxon>Pseudomonadati</taxon>
        <taxon>Pseudomonadota</taxon>
        <taxon>Gammaproteobacteria</taxon>
        <taxon>Pasteurellales</taxon>
        <taxon>Pasteurellaceae</taxon>
        <taxon>Aggregatibacter</taxon>
    </lineage>
</organism>
<name>G4A5F0_AGGAC</name>
<sequence length="46" mass="5452">MNNEKISNISQQVITILDIKLHETENDQFLLHFEGKVRGIVVYFNY</sequence>
<reference evidence="1 2" key="1">
    <citation type="submission" date="2010-10" db="EMBL/GenBank/DDBJ databases">
        <authorList>
            <person name="Chen C."/>
            <person name="Kittichotirat W."/>
            <person name="Asikainen S."/>
            <person name="Bumgarner R."/>
        </authorList>
    </citation>
    <scope>NUCLEOTIDE SEQUENCE [LARGE SCALE GENOMIC DNA]</scope>
    <source>
        <strain evidence="1 2">SC1083</strain>
    </source>
</reference>
<dbReference type="EMBL" id="AEJM01000001">
    <property type="protein sequence ID" value="EGY35340.1"/>
    <property type="molecule type" value="Genomic_DNA"/>
</dbReference>
<protein>
    <submittedName>
        <fullName evidence="1">Uncharacterized protein</fullName>
    </submittedName>
</protein>
<proteinExistence type="predicted"/>
<dbReference type="PATRIC" id="fig|907488.3.peg.34"/>
<accession>G4A5F0</accession>